<dbReference type="PANTHER" id="PTHR37312">
    <property type="entry name" value="MEMBRANE-BOUND ACYLTRANSFERASE YKRP-RELATED"/>
    <property type="match status" value="1"/>
</dbReference>
<feature type="transmembrane region" description="Helical" evidence="1">
    <location>
        <begin position="178"/>
        <end position="195"/>
    </location>
</feature>
<keyword evidence="1" id="KW-0472">Membrane</keyword>
<name>A0A1X7I4U8_9BACL</name>
<feature type="transmembrane region" description="Helical" evidence="1">
    <location>
        <begin position="245"/>
        <end position="271"/>
    </location>
</feature>
<proteinExistence type="predicted"/>
<keyword evidence="3" id="KW-1185">Reference proteome</keyword>
<accession>A0A1X7I4U8</accession>
<dbReference type="OrthoDB" id="6623990at2"/>
<evidence type="ECO:0000256" key="1">
    <source>
        <dbReference type="SAM" id="Phobius"/>
    </source>
</evidence>
<dbReference type="PANTHER" id="PTHR37312:SF1">
    <property type="entry name" value="MEMBRANE-BOUND ACYLTRANSFERASE YKRP-RELATED"/>
    <property type="match status" value="1"/>
</dbReference>
<feature type="transmembrane region" description="Helical" evidence="1">
    <location>
        <begin position="25"/>
        <end position="43"/>
    </location>
</feature>
<dbReference type="Proteomes" id="UP000193834">
    <property type="component" value="Unassembled WGS sequence"/>
</dbReference>
<feature type="transmembrane region" description="Helical" evidence="1">
    <location>
        <begin position="152"/>
        <end position="172"/>
    </location>
</feature>
<reference evidence="2 3" key="1">
    <citation type="submission" date="2017-04" db="EMBL/GenBank/DDBJ databases">
        <authorList>
            <person name="Afonso C.L."/>
            <person name="Miller P.J."/>
            <person name="Scott M.A."/>
            <person name="Spackman E."/>
            <person name="Goraichik I."/>
            <person name="Dimitrov K.M."/>
            <person name="Suarez D.L."/>
            <person name="Swayne D.E."/>
        </authorList>
    </citation>
    <scope>NUCLEOTIDE SEQUENCE [LARGE SCALE GENOMIC DNA]</scope>
    <source>
        <strain evidence="2 3">11</strain>
    </source>
</reference>
<dbReference type="InterPro" id="IPR052734">
    <property type="entry name" value="Nod_factor_acetyltransferase"/>
</dbReference>
<evidence type="ECO:0000313" key="3">
    <source>
        <dbReference type="Proteomes" id="UP000193834"/>
    </source>
</evidence>
<keyword evidence="1" id="KW-1133">Transmembrane helix</keyword>
<dbReference type="AlphaFoldDB" id="A0A1X7I4U8"/>
<dbReference type="STRING" id="1852522.SAMN06295960_0136"/>
<protein>
    <submittedName>
        <fullName evidence="2">Fucose 4-O-acetylase</fullName>
    </submittedName>
</protein>
<feature type="transmembrane region" description="Helical" evidence="1">
    <location>
        <begin position="119"/>
        <end position="140"/>
    </location>
</feature>
<feature type="transmembrane region" description="Helical" evidence="1">
    <location>
        <begin position="96"/>
        <end position="113"/>
    </location>
</feature>
<sequence length="363" mass="41881">MSGTPLRYRLRSSNPKDSPWSGENFGLNLRFMLIVSVFVGNAVEPLIQTMPEVKALFLWMLTFQMPLFVGVTGYFAKNNLLGHSGDRILKQIALQYLLFQSIYSLLDIIWFQVPGIKHSFFVPYLLLWFLVGHMIWRLLMRVFARLNVRHPFIWACAIGILAGFLPIQGTWFGFMKTLVYFPFFVIGYSFSLEWIQARMHGAIRTAGLAVSLVLFTVMFVFAPHLEPAWLSNSMNFYELGWMHSSWQAIVMRCVIYGIEFIGSIAFLAWVPQRLCAFTDWGKRTLYVFLIHGIIIRIIAATGMYDHITNGWFAILLIACAVTSTILLLHPKVRQWTRPVIEPNSEAVFGWIRRGAWRSHMKHS</sequence>
<feature type="transmembrane region" description="Helical" evidence="1">
    <location>
        <begin position="55"/>
        <end position="76"/>
    </location>
</feature>
<gene>
    <name evidence="2" type="ORF">SAMN06295960_0136</name>
</gene>
<dbReference type="EMBL" id="FXAZ01000001">
    <property type="protein sequence ID" value="SMG09457.1"/>
    <property type="molecule type" value="Genomic_DNA"/>
</dbReference>
<feature type="transmembrane region" description="Helical" evidence="1">
    <location>
        <begin position="283"/>
        <end position="304"/>
    </location>
</feature>
<feature type="transmembrane region" description="Helical" evidence="1">
    <location>
        <begin position="207"/>
        <end position="225"/>
    </location>
</feature>
<evidence type="ECO:0000313" key="2">
    <source>
        <dbReference type="EMBL" id="SMG09457.1"/>
    </source>
</evidence>
<organism evidence="2 3">
    <name type="scientific">Paenibacillus aquistagni</name>
    <dbReference type="NCBI Taxonomy" id="1852522"/>
    <lineage>
        <taxon>Bacteria</taxon>
        <taxon>Bacillati</taxon>
        <taxon>Bacillota</taxon>
        <taxon>Bacilli</taxon>
        <taxon>Bacillales</taxon>
        <taxon>Paenibacillaceae</taxon>
        <taxon>Paenibacillus</taxon>
    </lineage>
</organism>
<dbReference type="RefSeq" id="WP_085492445.1">
    <property type="nucleotide sequence ID" value="NZ_FXAZ01000001.1"/>
</dbReference>
<feature type="transmembrane region" description="Helical" evidence="1">
    <location>
        <begin position="310"/>
        <end position="328"/>
    </location>
</feature>
<keyword evidence="1" id="KW-0812">Transmembrane</keyword>